<accession>A0A1D8AVT6</accession>
<dbReference type="EMBL" id="CP016094">
    <property type="protein sequence ID" value="AOS44991.1"/>
    <property type="molecule type" value="Genomic_DNA"/>
</dbReference>
<dbReference type="AlphaFoldDB" id="A0A1D8AVT6"/>
<evidence type="ECO:0000313" key="1">
    <source>
        <dbReference type="EMBL" id="AOS44991.1"/>
    </source>
</evidence>
<dbReference type="Proteomes" id="UP000095228">
    <property type="component" value="Chromosome"/>
</dbReference>
<keyword evidence="2" id="KW-1185">Reference proteome</keyword>
<sequence length="457" mass="50618">MDHSADLFQGELHKKVCGVIASACVPDPMERCIYENLLFLKSTEARGATAAISQLLAGGGATERLELTAILQPAVPAELHAGIGWLPTVPTRLVDPGVVRTFAVKALVHWVFRCFRRKLRPGAMLRAWVEVSLKMYGQEMDRSAPDIRVYPFPISLMRQVRFLASLRGRRLTWSFEGVPYRLADFIRALRGRLTDRGLAQAEAFGYLAHADELVRAGITTLYTSDEFEVGAVVMHQRLGGSGVRSVNTAHGVGGYCPRIAYTEFRVISRSQAAFYQRDNPAIRYTLRANANRALVRLPPVPAGQTGRSVVYIHQNWEELGFTFEAGIQQRICSALTEVAKIPGIRISLKVHPNSSKKTLAALRRDWPGAILRDFADLPAIKPIFIIMNSTTYFELGEAGPVLACKDHTLAPELYFGEGLDAFTLDALRSRIAELMDDEAWAGALARQKLQRAAELCL</sequence>
<gene>
    <name evidence="1" type="ORF">Verru16b_02060</name>
</gene>
<protein>
    <submittedName>
        <fullName evidence="1">Uncharacterized protein</fullName>
    </submittedName>
</protein>
<name>A0A1D8AVT6_9BACT</name>
<dbReference type="KEGG" id="obg:Verru16b_02060"/>
<dbReference type="STRING" id="1838286.Verru16b_02060"/>
<reference evidence="1 2" key="1">
    <citation type="submission" date="2016-06" db="EMBL/GenBank/DDBJ databases">
        <title>Three novel species with peptidoglycan cell walls form the new genus Lacunisphaera gen. nov. in the family Opitutaceae of the verrucomicrobial subdivision 4.</title>
        <authorList>
            <person name="Rast P."/>
            <person name="Gloeckner I."/>
            <person name="Jogler M."/>
            <person name="Boedeker C."/>
            <person name="Jeske O."/>
            <person name="Wiegand S."/>
            <person name="Reinhardt R."/>
            <person name="Schumann P."/>
            <person name="Rohde M."/>
            <person name="Spring S."/>
            <person name="Gloeckner F.O."/>
            <person name="Jogler C."/>
        </authorList>
    </citation>
    <scope>NUCLEOTIDE SEQUENCE [LARGE SCALE GENOMIC DNA]</scope>
    <source>
        <strain evidence="1 2">IG16b</strain>
    </source>
</reference>
<organism evidence="1 2">
    <name type="scientific">Lacunisphaera limnophila</name>
    <dbReference type="NCBI Taxonomy" id="1838286"/>
    <lineage>
        <taxon>Bacteria</taxon>
        <taxon>Pseudomonadati</taxon>
        <taxon>Verrucomicrobiota</taxon>
        <taxon>Opitutia</taxon>
        <taxon>Opitutales</taxon>
        <taxon>Opitutaceae</taxon>
        <taxon>Lacunisphaera</taxon>
    </lineage>
</organism>
<proteinExistence type="predicted"/>
<evidence type="ECO:0000313" key="2">
    <source>
        <dbReference type="Proteomes" id="UP000095228"/>
    </source>
</evidence>